<feature type="region of interest" description="Domain I" evidence="6">
    <location>
        <begin position="1"/>
        <end position="64"/>
    </location>
</feature>
<comment type="subunit">
    <text evidence="6">Homotetramer. Forms an RuvA(8)-RuvB(12)-Holliday junction (HJ) complex. HJ DNA is sandwiched between 2 RuvA tetramers; dsDNA enters through RuvA and exits via RuvB. An RuvB hexamer assembles on each DNA strand where it exits the tetramer. Each RuvB hexamer is contacted by two RuvA subunits (via domain III) on 2 adjacent RuvB subunits; this complex drives branch migration. In the full resolvosome a probable DNA-RuvA(4)-RuvB(12)-RuvC(2) complex forms which resolves the HJ.</text>
</comment>
<evidence type="ECO:0000313" key="9">
    <source>
        <dbReference type="Proteomes" id="UP000315303"/>
    </source>
</evidence>
<evidence type="ECO:0000313" key="8">
    <source>
        <dbReference type="EMBL" id="TPH14027.1"/>
    </source>
</evidence>
<dbReference type="SUPFAM" id="SSF47781">
    <property type="entry name" value="RuvA domain 2-like"/>
    <property type="match status" value="1"/>
</dbReference>
<dbReference type="GO" id="GO:0005737">
    <property type="term" value="C:cytoplasm"/>
    <property type="evidence" value="ECO:0007669"/>
    <property type="project" value="UniProtKB-SubCell"/>
</dbReference>
<keyword evidence="4 6" id="KW-0233">DNA recombination</keyword>
<protein>
    <recommendedName>
        <fullName evidence="6">Holliday junction branch migration complex subunit RuvA</fullName>
    </recommendedName>
</protein>
<dbReference type="GO" id="GO:0006281">
    <property type="term" value="P:DNA repair"/>
    <property type="evidence" value="ECO:0007669"/>
    <property type="project" value="UniProtKB-UniRule"/>
</dbReference>
<dbReference type="InterPro" id="IPR013849">
    <property type="entry name" value="DNA_helicase_Holl-junc_RuvA_I"/>
</dbReference>
<evidence type="ECO:0000256" key="1">
    <source>
        <dbReference type="ARBA" id="ARBA00022490"/>
    </source>
</evidence>
<dbReference type="GO" id="GO:0009432">
    <property type="term" value="P:SOS response"/>
    <property type="evidence" value="ECO:0007669"/>
    <property type="project" value="UniProtKB-ARBA"/>
</dbReference>
<evidence type="ECO:0000256" key="3">
    <source>
        <dbReference type="ARBA" id="ARBA00023125"/>
    </source>
</evidence>
<dbReference type="GO" id="GO:0048476">
    <property type="term" value="C:Holliday junction resolvase complex"/>
    <property type="evidence" value="ECO:0007669"/>
    <property type="project" value="UniProtKB-UniRule"/>
</dbReference>
<dbReference type="HAMAP" id="MF_00031">
    <property type="entry name" value="DNA_HJ_migration_RuvA"/>
    <property type="match status" value="1"/>
</dbReference>
<feature type="region of interest" description="Domain III" evidence="6">
    <location>
        <begin position="153"/>
        <end position="211"/>
    </location>
</feature>
<dbReference type="Pfam" id="PF07499">
    <property type="entry name" value="RuvA_C"/>
    <property type="match status" value="1"/>
</dbReference>
<dbReference type="Gene3D" id="2.40.50.140">
    <property type="entry name" value="Nucleic acid-binding proteins"/>
    <property type="match status" value="1"/>
</dbReference>
<dbReference type="Proteomes" id="UP000315303">
    <property type="component" value="Unassembled WGS sequence"/>
</dbReference>
<feature type="domain" description="Helix-hairpin-helix DNA-binding motif class 1" evidence="7">
    <location>
        <begin position="108"/>
        <end position="127"/>
    </location>
</feature>
<dbReference type="Pfam" id="PF01330">
    <property type="entry name" value="RuvA_N"/>
    <property type="match status" value="1"/>
</dbReference>
<dbReference type="Gene3D" id="1.10.150.20">
    <property type="entry name" value="5' to 3' exonuclease, C-terminal subdomain"/>
    <property type="match status" value="1"/>
</dbReference>
<comment type="subcellular location">
    <subcellularLocation>
        <location evidence="6">Cytoplasm</location>
    </subcellularLocation>
</comment>
<proteinExistence type="inferred from homology"/>
<dbReference type="GO" id="GO:0009379">
    <property type="term" value="C:Holliday junction helicase complex"/>
    <property type="evidence" value="ECO:0007669"/>
    <property type="project" value="InterPro"/>
</dbReference>
<keyword evidence="9" id="KW-1185">Reference proteome</keyword>
<dbReference type="InterPro" id="IPR010994">
    <property type="entry name" value="RuvA_2-like"/>
</dbReference>
<comment type="similarity">
    <text evidence="6">Belongs to the RuvA family.</text>
</comment>
<evidence type="ECO:0000256" key="5">
    <source>
        <dbReference type="ARBA" id="ARBA00023204"/>
    </source>
</evidence>
<comment type="domain">
    <text evidence="6">Has three domains with a flexible linker between the domains II and III and assumes an 'L' shape. Domain III is highly mobile and contacts RuvB.</text>
</comment>
<keyword evidence="5 6" id="KW-0234">DNA repair</keyword>
<dbReference type="InterPro" id="IPR000085">
    <property type="entry name" value="RuvA"/>
</dbReference>
<dbReference type="GO" id="GO:0009378">
    <property type="term" value="F:four-way junction helicase activity"/>
    <property type="evidence" value="ECO:0007669"/>
    <property type="project" value="InterPro"/>
</dbReference>
<keyword evidence="2 6" id="KW-0227">DNA damage</keyword>
<evidence type="ECO:0000256" key="2">
    <source>
        <dbReference type="ARBA" id="ARBA00022763"/>
    </source>
</evidence>
<organism evidence="8 9">
    <name type="scientific">Litorilituus lipolyticus</name>
    <dbReference type="NCBI Taxonomy" id="2491017"/>
    <lineage>
        <taxon>Bacteria</taxon>
        <taxon>Pseudomonadati</taxon>
        <taxon>Pseudomonadota</taxon>
        <taxon>Gammaproteobacteria</taxon>
        <taxon>Alteromonadales</taxon>
        <taxon>Colwelliaceae</taxon>
        <taxon>Litorilituus</taxon>
    </lineage>
</organism>
<dbReference type="InterPro" id="IPR036267">
    <property type="entry name" value="RuvA_C_sf"/>
</dbReference>
<comment type="function">
    <text evidence="6">The RuvA-RuvB-RuvC complex processes Holliday junction (HJ) DNA during genetic recombination and DNA repair, while the RuvA-RuvB complex plays an important role in the rescue of blocked DNA replication forks via replication fork reversal (RFR). RuvA specifically binds to HJ cruciform DNA, conferring on it an open structure. The RuvB hexamer acts as an ATP-dependent pump, pulling dsDNA into and through the RuvAB complex. HJ branch migration allows RuvC to scan DNA until it finds its consensus sequence, where it cleaves and resolves the cruciform DNA.</text>
</comment>
<dbReference type="Pfam" id="PF14520">
    <property type="entry name" value="HHH_5"/>
    <property type="match status" value="1"/>
</dbReference>
<dbReference type="SUPFAM" id="SSF46929">
    <property type="entry name" value="DNA helicase RuvA subunit, C-terminal domain"/>
    <property type="match status" value="1"/>
</dbReference>
<keyword evidence="3 6" id="KW-0238">DNA-binding</keyword>
<evidence type="ECO:0000259" key="7">
    <source>
        <dbReference type="SMART" id="SM00278"/>
    </source>
</evidence>
<evidence type="ECO:0000256" key="6">
    <source>
        <dbReference type="HAMAP-Rule" id="MF_00031"/>
    </source>
</evidence>
<dbReference type="InterPro" id="IPR003583">
    <property type="entry name" value="Hlx-hairpin-Hlx_DNA-bd_motif"/>
</dbReference>
<dbReference type="RefSeq" id="WP_140604282.1">
    <property type="nucleotide sequence ID" value="NZ_SAWY01000027.1"/>
</dbReference>
<reference evidence="8 9" key="1">
    <citation type="submission" date="2019-01" db="EMBL/GenBank/DDBJ databases">
        <title>Litorilituus lipolytica sp. nov., isolated from intertidal sand of the Yellow Sea in China.</title>
        <authorList>
            <person name="Liu A."/>
        </authorList>
    </citation>
    <scope>NUCLEOTIDE SEQUENCE [LARGE SCALE GENOMIC DNA]</scope>
    <source>
        <strain evidence="8 9">RZ04</strain>
    </source>
</reference>
<dbReference type="GO" id="GO:0000400">
    <property type="term" value="F:four-way junction DNA binding"/>
    <property type="evidence" value="ECO:0007669"/>
    <property type="project" value="UniProtKB-UniRule"/>
</dbReference>
<sequence>MIGRLRGTLIEKLSPEILIECAGVGYEVSMPMTSIYALPELNEQATIYTHFVVREDAQLLYGFANKVERKLFRLLIKVNGVGPKLALAILSGMSANQFVSCVNHDDVNAIVKIPGVGKKTAERLLIEMRDKLKDWQAQMPMNTPATDAMPDQLSAEYTFVDNFVNDDKGDAINALISLGYKQAQADKAVKQVYSKGMSSEDIIRDALKSML</sequence>
<feature type="domain" description="Helix-hairpin-helix DNA-binding motif class 1" evidence="7">
    <location>
        <begin position="73"/>
        <end position="92"/>
    </location>
</feature>
<dbReference type="CDD" id="cd14332">
    <property type="entry name" value="UBA_RuvA_C"/>
    <property type="match status" value="1"/>
</dbReference>
<dbReference type="FunFam" id="2.40.50.140:FF:000083">
    <property type="entry name" value="Holliday junction ATP-dependent DNA helicase RuvA"/>
    <property type="match status" value="1"/>
</dbReference>
<keyword evidence="1 6" id="KW-0963">Cytoplasm</keyword>
<accession>A0A502L0L1</accession>
<dbReference type="SMART" id="SM00278">
    <property type="entry name" value="HhH1"/>
    <property type="match status" value="2"/>
</dbReference>
<dbReference type="SUPFAM" id="SSF50249">
    <property type="entry name" value="Nucleic acid-binding proteins"/>
    <property type="match status" value="1"/>
</dbReference>
<comment type="caution">
    <text evidence="6">Lacks conserved residue(s) required for the propagation of feature annotation.</text>
</comment>
<evidence type="ECO:0000256" key="4">
    <source>
        <dbReference type="ARBA" id="ARBA00023172"/>
    </source>
</evidence>
<dbReference type="NCBIfam" id="TIGR00084">
    <property type="entry name" value="ruvA"/>
    <property type="match status" value="1"/>
</dbReference>
<name>A0A502L0L1_9GAMM</name>
<comment type="caution">
    <text evidence="8">The sequence shown here is derived from an EMBL/GenBank/DDBJ whole genome shotgun (WGS) entry which is preliminary data.</text>
</comment>
<dbReference type="GO" id="GO:0006310">
    <property type="term" value="P:DNA recombination"/>
    <property type="evidence" value="ECO:0007669"/>
    <property type="project" value="UniProtKB-UniRule"/>
</dbReference>
<dbReference type="AlphaFoldDB" id="A0A502L0L1"/>
<dbReference type="InterPro" id="IPR012340">
    <property type="entry name" value="NA-bd_OB-fold"/>
</dbReference>
<dbReference type="GO" id="GO:0005524">
    <property type="term" value="F:ATP binding"/>
    <property type="evidence" value="ECO:0007669"/>
    <property type="project" value="InterPro"/>
</dbReference>
<dbReference type="EMBL" id="SAWY01000027">
    <property type="protein sequence ID" value="TPH14027.1"/>
    <property type="molecule type" value="Genomic_DNA"/>
</dbReference>
<dbReference type="OrthoDB" id="5293449at2"/>
<dbReference type="Gene3D" id="1.10.8.10">
    <property type="entry name" value="DNA helicase RuvA subunit, C-terminal domain"/>
    <property type="match status" value="1"/>
</dbReference>
<dbReference type="InterPro" id="IPR011114">
    <property type="entry name" value="RuvA_C"/>
</dbReference>
<gene>
    <name evidence="6 8" type="primary">ruvA</name>
    <name evidence="8" type="ORF">EPA86_13040</name>
</gene>